<name>A0A2U1KCF4_ARTAN</name>
<dbReference type="EMBL" id="PKPP01022581">
    <property type="protein sequence ID" value="PWA34456.1"/>
    <property type="molecule type" value="Genomic_DNA"/>
</dbReference>
<dbReference type="Proteomes" id="UP000245207">
    <property type="component" value="Unassembled WGS sequence"/>
</dbReference>
<protein>
    <submittedName>
        <fullName evidence="2">Uncharacterized protein</fullName>
    </submittedName>
</protein>
<evidence type="ECO:0000313" key="3">
    <source>
        <dbReference type="Proteomes" id="UP000245207"/>
    </source>
</evidence>
<dbReference type="PANTHER" id="PTHR33601:SF21">
    <property type="entry name" value="PROTEIN LITTLE ZIPPER 1-LIKE"/>
    <property type="match status" value="1"/>
</dbReference>
<reference evidence="2 3" key="1">
    <citation type="journal article" date="2018" name="Mol. Plant">
        <title>The genome of Artemisia annua provides insight into the evolution of Asteraceae family and artemisinin biosynthesis.</title>
        <authorList>
            <person name="Shen Q."/>
            <person name="Zhang L."/>
            <person name="Liao Z."/>
            <person name="Wang S."/>
            <person name="Yan T."/>
            <person name="Shi P."/>
            <person name="Liu M."/>
            <person name="Fu X."/>
            <person name="Pan Q."/>
            <person name="Wang Y."/>
            <person name="Lv Z."/>
            <person name="Lu X."/>
            <person name="Zhang F."/>
            <person name="Jiang W."/>
            <person name="Ma Y."/>
            <person name="Chen M."/>
            <person name="Hao X."/>
            <person name="Li L."/>
            <person name="Tang Y."/>
            <person name="Lv G."/>
            <person name="Zhou Y."/>
            <person name="Sun X."/>
            <person name="Brodelius P.E."/>
            <person name="Rose J.K.C."/>
            <person name="Tang K."/>
        </authorList>
    </citation>
    <scope>NUCLEOTIDE SEQUENCE [LARGE SCALE GENOMIC DNA]</scope>
    <source>
        <strain evidence="3">cv. Huhao1</strain>
        <tissue evidence="2">Leaf</tissue>
    </source>
</reference>
<feature type="coiled-coil region" evidence="1">
    <location>
        <begin position="34"/>
        <end position="83"/>
    </location>
</feature>
<dbReference type="STRING" id="35608.A0A2U1KCF4"/>
<comment type="caution">
    <text evidence="2">The sequence shown here is derived from an EMBL/GenBank/DDBJ whole genome shotgun (WGS) entry which is preliminary data.</text>
</comment>
<proteinExistence type="predicted"/>
<dbReference type="InterPro" id="IPR039312">
    <property type="entry name" value="ZPR"/>
</dbReference>
<dbReference type="OrthoDB" id="1918054at2759"/>
<organism evidence="2 3">
    <name type="scientific">Artemisia annua</name>
    <name type="common">Sweet wormwood</name>
    <dbReference type="NCBI Taxonomy" id="35608"/>
    <lineage>
        <taxon>Eukaryota</taxon>
        <taxon>Viridiplantae</taxon>
        <taxon>Streptophyta</taxon>
        <taxon>Embryophyta</taxon>
        <taxon>Tracheophyta</taxon>
        <taxon>Spermatophyta</taxon>
        <taxon>Magnoliopsida</taxon>
        <taxon>eudicotyledons</taxon>
        <taxon>Gunneridae</taxon>
        <taxon>Pentapetalae</taxon>
        <taxon>asterids</taxon>
        <taxon>campanulids</taxon>
        <taxon>Asterales</taxon>
        <taxon>Asteraceae</taxon>
        <taxon>Asteroideae</taxon>
        <taxon>Anthemideae</taxon>
        <taxon>Artemisiinae</taxon>
        <taxon>Artemisia</taxon>
    </lineage>
</organism>
<keyword evidence="1" id="KW-0175">Coiled coil</keyword>
<gene>
    <name evidence="2" type="ORF">CTI12_AA618920</name>
</gene>
<evidence type="ECO:0000313" key="2">
    <source>
        <dbReference type="EMBL" id="PWA34456.1"/>
    </source>
</evidence>
<sequence length="99" mass="11879">MCTHNSKCISSYSLLSATRKTKLKRARKQTHLRIHKLNRANKLIEEKMKREMEVKNMKLYMENMNIFKENEKLRKKASQLHQENLVLLSELEKKLSHVQ</sequence>
<evidence type="ECO:0000256" key="1">
    <source>
        <dbReference type="SAM" id="Coils"/>
    </source>
</evidence>
<dbReference type="PANTHER" id="PTHR33601">
    <property type="entry name" value="PROTEIN LITTLE ZIPPER 4"/>
    <property type="match status" value="1"/>
</dbReference>
<dbReference type="AlphaFoldDB" id="A0A2U1KCF4"/>
<keyword evidence="3" id="KW-1185">Reference proteome</keyword>
<accession>A0A2U1KCF4</accession>